<reference evidence="1" key="1">
    <citation type="submission" date="2014-09" db="EMBL/GenBank/DDBJ databases">
        <authorList>
            <person name="Magalhaes I.L.F."/>
            <person name="Oliveira U."/>
            <person name="Santos F.R."/>
            <person name="Vidigal T.H.D.A."/>
            <person name="Brescovit A.D."/>
            <person name="Santos A.J."/>
        </authorList>
    </citation>
    <scope>NUCLEOTIDE SEQUENCE</scope>
    <source>
        <tissue evidence="1">Shoot tissue taken approximately 20 cm above the soil surface</tissue>
    </source>
</reference>
<evidence type="ECO:0000313" key="1">
    <source>
        <dbReference type="EMBL" id="JAD50900.1"/>
    </source>
</evidence>
<proteinExistence type="predicted"/>
<dbReference type="AlphaFoldDB" id="A0A0A9APN1"/>
<organism evidence="1">
    <name type="scientific">Arundo donax</name>
    <name type="common">Giant reed</name>
    <name type="synonym">Donax arundinaceus</name>
    <dbReference type="NCBI Taxonomy" id="35708"/>
    <lineage>
        <taxon>Eukaryota</taxon>
        <taxon>Viridiplantae</taxon>
        <taxon>Streptophyta</taxon>
        <taxon>Embryophyta</taxon>
        <taxon>Tracheophyta</taxon>
        <taxon>Spermatophyta</taxon>
        <taxon>Magnoliopsida</taxon>
        <taxon>Liliopsida</taxon>
        <taxon>Poales</taxon>
        <taxon>Poaceae</taxon>
        <taxon>PACMAD clade</taxon>
        <taxon>Arundinoideae</taxon>
        <taxon>Arundineae</taxon>
        <taxon>Arundo</taxon>
    </lineage>
</organism>
<protein>
    <submittedName>
        <fullName evidence="1">Uncharacterized protein</fullName>
    </submittedName>
</protein>
<accession>A0A0A9APN1</accession>
<reference evidence="1" key="2">
    <citation type="journal article" date="2015" name="Data Brief">
        <title>Shoot transcriptome of the giant reed, Arundo donax.</title>
        <authorList>
            <person name="Barrero R.A."/>
            <person name="Guerrero F.D."/>
            <person name="Moolhuijzen P."/>
            <person name="Goolsby J.A."/>
            <person name="Tidwell J."/>
            <person name="Bellgard S.E."/>
            <person name="Bellgard M.I."/>
        </authorList>
    </citation>
    <scope>NUCLEOTIDE SEQUENCE</scope>
    <source>
        <tissue evidence="1">Shoot tissue taken approximately 20 cm above the soil surface</tissue>
    </source>
</reference>
<name>A0A0A9APN1_ARUDO</name>
<sequence length="18" mass="2204">MFSQLLQLHYFESLHPNV</sequence>
<dbReference type="EMBL" id="GBRH01246995">
    <property type="protein sequence ID" value="JAD50900.1"/>
    <property type="molecule type" value="Transcribed_RNA"/>
</dbReference>